<gene>
    <name evidence="1" type="ORF">SAMN03159343_3207</name>
</gene>
<proteinExistence type="predicted"/>
<dbReference type="PANTHER" id="PTHR39757:SF5">
    <property type="entry name" value="OS02G0190600 PROTEIN"/>
    <property type="match status" value="1"/>
</dbReference>
<evidence type="ECO:0000313" key="1">
    <source>
        <dbReference type="EMBL" id="SCX55115.1"/>
    </source>
</evidence>
<dbReference type="EMBL" id="FMUH01000005">
    <property type="protein sequence ID" value="SCX55115.1"/>
    <property type="molecule type" value="Genomic_DNA"/>
</dbReference>
<protein>
    <submittedName>
        <fullName evidence="1">Lycopene beta-cyclase</fullName>
    </submittedName>
</protein>
<organism evidence="1 2">
    <name type="scientific">Klenkia marina</name>
    <dbReference type="NCBI Taxonomy" id="1960309"/>
    <lineage>
        <taxon>Bacteria</taxon>
        <taxon>Bacillati</taxon>
        <taxon>Actinomycetota</taxon>
        <taxon>Actinomycetes</taxon>
        <taxon>Geodermatophilales</taxon>
        <taxon>Geodermatophilaceae</taxon>
        <taxon>Klenkia</taxon>
    </lineage>
</organism>
<keyword evidence="2" id="KW-1185">Reference proteome</keyword>
<accession>A0A1G4YP53</accession>
<dbReference type="PRINTS" id="PR00411">
    <property type="entry name" value="PNDRDTASEI"/>
</dbReference>
<dbReference type="STRING" id="1960309.SAMN03159343_3207"/>
<name>A0A1G4YP53_9ACTN</name>
<dbReference type="Gene3D" id="3.50.50.60">
    <property type="entry name" value="FAD/NAD(P)-binding domain"/>
    <property type="match status" value="1"/>
</dbReference>
<dbReference type="Pfam" id="PF05834">
    <property type="entry name" value="Lycopene_cycl"/>
    <property type="match status" value="1"/>
</dbReference>
<dbReference type="SUPFAM" id="SSF51905">
    <property type="entry name" value="FAD/NAD(P)-binding domain"/>
    <property type="match status" value="1"/>
</dbReference>
<dbReference type="AlphaFoldDB" id="A0A1G4YP53"/>
<dbReference type="PROSITE" id="PS51257">
    <property type="entry name" value="PROKAR_LIPOPROTEIN"/>
    <property type="match status" value="1"/>
</dbReference>
<dbReference type="Proteomes" id="UP000198981">
    <property type="component" value="Unassembled WGS sequence"/>
</dbReference>
<sequence>MTSQPRPRWDVVVAGSGPAGLAVAAACADRGLATVVVAPATGPWAHTYGMWADELADAEVALLGGARAGVRYPTTLVRTGAGDHDLGRAYARLDNGSVHAALLDRLRAGGGEVVTGTVEQVLDGRTAALADGTRLHGTLVVDARGGGPATAQQRAWGERVPGPVPDVVPEGGALLMDWTALRDPADPQPPAFLYGMGLDDGTVLLEATSLAARPPVPLPALRDRLHAHLARHGLRSLGEPEKVAIPLDATAAGTGAPVGAAAGLVHPATGYSVATSLRLGPVVADAVVGGAGPAEVRSLVRSRRRRATLALLGLGREVLLDLDEEQTDTFFRAFFTLPARSWATYLAVDSSPAAVAATMLRVAAALPAPGRRALLTAVVRALRR</sequence>
<dbReference type="PANTHER" id="PTHR39757">
    <property type="match status" value="1"/>
</dbReference>
<evidence type="ECO:0000313" key="2">
    <source>
        <dbReference type="Proteomes" id="UP000198981"/>
    </source>
</evidence>
<reference evidence="2" key="1">
    <citation type="submission" date="2016-10" db="EMBL/GenBank/DDBJ databases">
        <authorList>
            <person name="Varghese N."/>
            <person name="Submissions S."/>
        </authorList>
    </citation>
    <scope>NUCLEOTIDE SEQUENCE [LARGE SCALE GENOMIC DNA]</scope>
    <source>
        <strain evidence="2">DSM 45722</strain>
    </source>
</reference>
<dbReference type="RefSeq" id="WP_165839399.1">
    <property type="nucleotide sequence ID" value="NZ_FMUH01000005.1"/>
</dbReference>
<dbReference type="InterPro" id="IPR036188">
    <property type="entry name" value="FAD/NAD-bd_sf"/>
</dbReference>